<evidence type="ECO:0000313" key="2">
    <source>
        <dbReference type="Proteomes" id="UP000050761"/>
    </source>
</evidence>
<sequence length="136" mass="15696">MHYKADESALSECRMYKDWCVSSGNVPNNGSEDQATTFIREINPEDWSKERGNKYRCGKCRHVLFFGEHVMKHKRLDGEICEFGYLIEPMKWMNVSDYEGKGLAHRGEGDPNGERMAELVSQSWNASDGCKTCKYR</sequence>
<dbReference type="EMBL" id="UZAH01035953">
    <property type="protein sequence ID" value="VDP43327.1"/>
    <property type="molecule type" value="Genomic_DNA"/>
</dbReference>
<dbReference type="Proteomes" id="UP000050761">
    <property type="component" value="Unassembled WGS sequence"/>
</dbReference>
<reference evidence="1 2" key="1">
    <citation type="submission" date="2018-11" db="EMBL/GenBank/DDBJ databases">
        <authorList>
            <consortium name="Pathogen Informatics"/>
        </authorList>
    </citation>
    <scope>NUCLEOTIDE SEQUENCE [LARGE SCALE GENOMIC DNA]</scope>
</reference>
<accession>A0A3P8CV06</accession>
<evidence type="ECO:0000313" key="1">
    <source>
        <dbReference type="EMBL" id="VDP43327.1"/>
    </source>
</evidence>
<name>A0A183GNA7_HELPZ</name>
<dbReference type="WBParaSite" id="HPBE_0002417701-mRNA-1">
    <property type="protein sequence ID" value="HPBE_0002417701-mRNA-1"/>
    <property type="gene ID" value="HPBE_0002417701"/>
</dbReference>
<reference evidence="3" key="2">
    <citation type="submission" date="2019-09" db="UniProtKB">
        <authorList>
            <consortium name="WormBaseParasite"/>
        </authorList>
    </citation>
    <scope>IDENTIFICATION</scope>
</reference>
<dbReference type="AlphaFoldDB" id="A0A183GNA7"/>
<organism evidence="2 3">
    <name type="scientific">Heligmosomoides polygyrus</name>
    <name type="common">Parasitic roundworm</name>
    <dbReference type="NCBI Taxonomy" id="6339"/>
    <lineage>
        <taxon>Eukaryota</taxon>
        <taxon>Metazoa</taxon>
        <taxon>Ecdysozoa</taxon>
        <taxon>Nematoda</taxon>
        <taxon>Chromadorea</taxon>
        <taxon>Rhabditida</taxon>
        <taxon>Rhabditina</taxon>
        <taxon>Rhabditomorpha</taxon>
        <taxon>Strongyloidea</taxon>
        <taxon>Heligmosomidae</taxon>
        <taxon>Heligmosomoides</taxon>
    </lineage>
</organism>
<proteinExistence type="predicted"/>
<accession>A0A183GNA7</accession>
<evidence type="ECO:0000313" key="3">
    <source>
        <dbReference type="WBParaSite" id="HPBE_0002417701-mRNA-1"/>
    </source>
</evidence>
<protein>
    <submittedName>
        <fullName evidence="3">C2H2-type domain-containing protein</fullName>
    </submittedName>
</protein>
<gene>
    <name evidence="1" type="ORF">HPBE_LOCUS24176</name>
</gene>
<keyword evidence="2" id="KW-1185">Reference proteome</keyword>
<dbReference type="OrthoDB" id="2017893at2759"/>